<feature type="region of interest" description="Disordered" evidence="1">
    <location>
        <begin position="317"/>
        <end position="336"/>
    </location>
</feature>
<evidence type="ECO:0000256" key="1">
    <source>
        <dbReference type="SAM" id="MobiDB-lite"/>
    </source>
</evidence>
<gene>
    <name evidence="2" type="ORF">BV898_12722</name>
</gene>
<sequence length="555" mass="63576">MDTLRKILKEQAEELEYLFAHNPNHDVLPVYKDPRQSGFTALQTKACRYWEDIRHDVTVKKKHLLQPAGIFQDALRHTVLHPILCYKRELMHRYKNSEIHKSLVEIRWKLKTRPPTGYQMCPVTFCMDLDSRATERKFRELYDEVFSALTAIRQTPDVPGVSPTEGPYFIATTELVLFNQAALKRAELTVPENFNAFVAQSADSVIIVAEAVTCLTEIVREAFRTVYTKTALKYLPLLCLLVCPSVEGHDETWVKRFVSMEAVALRDSLLAYGTFSIPHKVYFVRAAHVLQDVKKALFWLWRHTGVREPRRLIPVSTSTTKKRWKMTDGPRPRRSSMHVNQVGGFTRQRHSIILGKDQVLKPRTGKRVRIDPIPTDMEHVPTAIRSLVDVTVGFTLRQVLNPQRKQLRLSRSLSPEALKAVQLNHPTLFTELMALRPKIPQVKRRVSFKGAAGTDHALVMAQAEAAALAAIQSANLAKHILDEEAAKTAREKFVHDEKKYTELKQYNDKLQRDQKVLLEKIETLVEFVKKTGPPQLVQKIPPLPVILTMNDMKLE</sequence>
<accession>A0A1W0WCW4</accession>
<evidence type="ECO:0000313" key="2">
    <source>
        <dbReference type="EMBL" id="OQV13065.1"/>
    </source>
</evidence>
<evidence type="ECO:0000313" key="3">
    <source>
        <dbReference type="Proteomes" id="UP000192578"/>
    </source>
</evidence>
<proteinExistence type="predicted"/>
<organism evidence="2 3">
    <name type="scientific">Hypsibius exemplaris</name>
    <name type="common">Freshwater tardigrade</name>
    <dbReference type="NCBI Taxonomy" id="2072580"/>
    <lineage>
        <taxon>Eukaryota</taxon>
        <taxon>Metazoa</taxon>
        <taxon>Ecdysozoa</taxon>
        <taxon>Tardigrada</taxon>
        <taxon>Eutardigrada</taxon>
        <taxon>Parachela</taxon>
        <taxon>Hypsibioidea</taxon>
        <taxon>Hypsibiidae</taxon>
        <taxon>Hypsibius</taxon>
    </lineage>
</organism>
<dbReference type="Proteomes" id="UP000192578">
    <property type="component" value="Unassembled WGS sequence"/>
</dbReference>
<dbReference type="EMBL" id="MTYJ01000131">
    <property type="protein sequence ID" value="OQV13065.1"/>
    <property type="molecule type" value="Genomic_DNA"/>
</dbReference>
<dbReference type="AlphaFoldDB" id="A0A1W0WCW4"/>
<dbReference type="OrthoDB" id="10569414at2759"/>
<protein>
    <submittedName>
        <fullName evidence="2">Uncharacterized protein</fullName>
    </submittedName>
</protein>
<comment type="caution">
    <text evidence="2">The sequence shown here is derived from an EMBL/GenBank/DDBJ whole genome shotgun (WGS) entry which is preliminary data.</text>
</comment>
<name>A0A1W0WCW4_HYPEX</name>
<keyword evidence="3" id="KW-1185">Reference proteome</keyword>
<reference evidence="3" key="1">
    <citation type="submission" date="2017-01" db="EMBL/GenBank/DDBJ databases">
        <title>Comparative genomics of anhydrobiosis in the tardigrade Hypsibius dujardini.</title>
        <authorList>
            <person name="Yoshida Y."/>
            <person name="Koutsovoulos G."/>
            <person name="Laetsch D."/>
            <person name="Stevens L."/>
            <person name="Kumar S."/>
            <person name="Horikawa D."/>
            <person name="Ishino K."/>
            <person name="Komine S."/>
            <person name="Tomita M."/>
            <person name="Blaxter M."/>
            <person name="Arakawa K."/>
        </authorList>
    </citation>
    <scope>NUCLEOTIDE SEQUENCE [LARGE SCALE GENOMIC DNA]</scope>
    <source>
        <strain evidence="3">Z151</strain>
    </source>
</reference>